<dbReference type="AlphaFoldDB" id="A0A0F9VNK9"/>
<comment type="caution">
    <text evidence="2">The sequence shown here is derived from an EMBL/GenBank/DDBJ whole genome shotgun (WGS) entry which is preliminary data.</text>
</comment>
<evidence type="ECO:0008006" key="3">
    <source>
        <dbReference type="Google" id="ProtNLM"/>
    </source>
</evidence>
<dbReference type="EMBL" id="LAZR01000316">
    <property type="protein sequence ID" value="KKN75066.1"/>
    <property type="molecule type" value="Genomic_DNA"/>
</dbReference>
<protein>
    <recommendedName>
        <fullName evidence="3">Portal protein</fullName>
    </recommendedName>
</protein>
<gene>
    <name evidence="2" type="ORF">LCGC14_0384400</name>
</gene>
<name>A0A0F9VNK9_9ZZZZ</name>
<accession>A0A0F9VNK9</accession>
<dbReference type="InterPro" id="IPR056909">
    <property type="entry name" value="SU10_portal"/>
</dbReference>
<reference evidence="2" key="1">
    <citation type="journal article" date="2015" name="Nature">
        <title>Complex archaea that bridge the gap between prokaryotes and eukaryotes.</title>
        <authorList>
            <person name="Spang A."/>
            <person name="Saw J.H."/>
            <person name="Jorgensen S.L."/>
            <person name="Zaremba-Niedzwiedzka K."/>
            <person name="Martijn J."/>
            <person name="Lind A.E."/>
            <person name="van Eijk R."/>
            <person name="Schleper C."/>
            <person name="Guy L."/>
            <person name="Ettema T.J."/>
        </authorList>
    </citation>
    <scope>NUCLEOTIDE SEQUENCE</scope>
</reference>
<sequence>MAMFKGDKLAKYIVDDLFKWFRDERSEQLEPQMRRNYDAFRGKYNSDALKKWRATEGNDWRSRVFVRLTKQKVFTYFNQVMAILLQDGKMPWDLEPSPIPQDRAGAVLNPDEAKRRSEGMKRQIDDDFTDARASRTMLSSGLEGAIYGYSWIRSPVMRPHAFMGVKFGVPGMQPLYFNEGTVQEFGRHSMAKQTRLRPVLEGPGVWNVFWDLETPDHQKGHGVILRDMMSKGRFLDLQDLPGYDAKTINELVSGLKATDDDTGEEDDSEGPIRERLNKRRRVIPVYTMYGRVPLKELQDQEKRSGQPIRGLNQRHEREVEIYTVCAGVNDVKVIRQPVLNPLTYRPMHLAKWQDLPHEPAGVGTPEDMEDSQMVMNGLTRAMLDNKAISSNLLLYWNPRFMAPGQNKSLYPGKAFEVEEGVDDVRQAMQFYSPPDNTRGTPDLINLFRDFADNETGVSRTQDGQLGPANRTAFEMAKVAEAGNKMVAGTLRNVDDGHVEPVVLGQYHYHMMTGRDESIKGDFKPVATGYQTFVNRNKTTQDLLGQLQLSLATEATMRFTKVLHFLRDIAKTNGLDPDRYYPSEEEEEVDKQIEMMVKMLPGVSGQGSPEGAAPVPVDGNDL</sequence>
<dbReference type="Pfam" id="PF23899">
    <property type="entry name" value="SU10_portal"/>
    <property type="match status" value="1"/>
</dbReference>
<proteinExistence type="predicted"/>
<organism evidence="2">
    <name type="scientific">marine sediment metagenome</name>
    <dbReference type="NCBI Taxonomy" id="412755"/>
    <lineage>
        <taxon>unclassified sequences</taxon>
        <taxon>metagenomes</taxon>
        <taxon>ecological metagenomes</taxon>
    </lineage>
</organism>
<feature type="region of interest" description="Disordered" evidence="1">
    <location>
        <begin position="600"/>
        <end position="621"/>
    </location>
</feature>
<evidence type="ECO:0000256" key="1">
    <source>
        <dbReference type="SAM" id="MobiDB-lite"/>
    </source>
</evidence>
<evidence type="ECO:0000313" key="2">
    <source>
        <dbReference type="EMBL" id="KKN75066.1"/>
    </source>
</evidence>